<keyword evidence="5 11" id="KW-0418">Kinase</keyword>
<evidence type="ECO:0000256" key="6">
    <source>
        <dbReference type="ARBA" id="ARBA00022840"/>
    </source>
</evidence>
<dbReference type="InterPro" id="IPR000719">
    <property type="entry name" value="Prot_kinase_dom"/>
</dbReference>
<proteinExistence type="inferred from homology"/>
<organism evidence="13 14">
    <name type="scientific">Geodia barretti</name>
    <name type="common">Barrett's horny sponge</name>
    <dbReference type="NCBI Taxonomy" id="519541"/>
    <lineage>
        <taxon>Eukaryota</taxon>
        <taxon>Metazoa</taxon>
        <taxon>Porifera</taxon>
        <taxon>Demospongiae</taxon>
        <taxon>Heteroscleromorpha</taxon>
        <taxon>Tetractinellida</taxon>
        <taxon>Astrophorina</taxon>
        <taxon>Geodiidae</taxon>
        <taxon>Geodia</taxon>
    </lineage>
</organism>
<comment type="activity regulation">
    <text evidence="11">Activated by threonine and tyrosine phosphorylation.</text>
</comment>
<dbReference type="FunFam" id="3.30.200.20:FF:000166">
    <property type="entry name" value="Mitogen-activated protein kinase"/>
    <property type="match status" value="1"/>
</dbReference>
<keyword evidence="4 9" id="KW-0547">Nucleotide-binding</keyword>
<name>A0AA35X413_GEOBA</name>
<gene>
    <name evidence="13" type="ORF">GBAR_LOCUS24070</name>
</gene>
<dbReference type="GO" id="GO:0004707">
    <property type="term" value="F:MAP kinase activity"/>
    <property type="evidence" value="ECO:0007669"/>
    <property type="project" value="UniProtKB-EC"/>
</dbReference>
<reference evidence="13" key="1">
    <citation type="submission" date="2023-03" db="EMBL/GenBank/DDBJ databases">
        <authorList>
            <person name="Steffen K."/>
            <person name="Cardenas P."/>
        </authorList>
    </citation>
    <scope>NUCLEOTIDE SEQUENCE</scope>
</reference>
<dbReference type="CDD" id="cd07852">
    <property type="entry name" value="STKc_MAPK15-like"/>
    <property type="match status" value="1"/>
</dbReference>
<evidence type="ECO:0000313" key="13">
    <source>
        <dbReference type="EMBL" id="CAI8043389.1"/>
    </source>
</evidence>
<dbReference type="SMART" id="SM00220">
    <property type="entry name" value="S_TKc"/>
    <property type="match status" value="1"/>
</dbReference>
<feature type="binding site" evidence="9">
    <location>
        <position position="43"/>
    </location>
    <ligand>
        <name>ATP</name>
        <dbReference type="ChEBI" id="CHEBI:30616"/>
    </ligand>
</feature>
<evidence type="ECO:0000256" key="11">
    <source>
        <dbReference type="RuleBase" id="RU361165"/>
    </source>
</evidence>
<evidence type="ECO:0000256" key="1">
    <source>
        <dbReference type="ARBA" id="ARBA00012411"/>
    </source>
</evidence>
<dbReference type="AlphaFoldDB" id="A0AA35X413"/>
<dbReference type="Gene3D" id="1.10.510.10">
    <property type="entry name" value="Transferase(Phosphotransferase) domain 1"/>
    <property type="match status" value="1"/>
</dbReference>
<accession>A0AA35X413</accession>
<comment type="cofactor">
    <cofactor evidence="11">
        <name>Mg(2+)</name>
        <dbReference type="ChEBI" id="CHEBI:18420"/>
    </cofactor>
</comment>
<evidence type="ECO:0000256" key="10">
    <source>
        <dbReference type="RuleBase" id="RU000304"/>
    </source>
</evidence>
<dbReference type="Gene3D" id="3.30.200.20">
    <property type="entry name" value="Phosphorylase Kinase, domain 1"/>
    <property type="match status" value="1"/>
</dbReference>
<dbReference type="PROSITE" id="PS01351">
    <property type="entry name" value="MAPK"/>
    <property type="match status" value="1"/>
</dbReference>
<evidence type="ECO:0000256" key="7">
    <source>
        <dbReference type="ARBA" id="ARBA00047592"/>
    </source>
</evidence>
<dbReference type="FunFam" id="1.10.510.10:FF:000238">
    <property type="entry name" value="Mitogen-activated protein kinase"/>
    <property type="match status" value="1"/>
</dbReference>
<evidence type="ECO:0000256" key="2">
    <source>
        <dbReference type="ARBA" id="ARBA00022527"/>
    </source>
</evidence>
<comment type="similarity">
    <text evidence="11">Belongs to the protein kinase superfamily. Ser/Thr protein kinase family. MAP kinase subfamily.</text>
</comment>
<dbReference type="PANTHER" id="PTHR24055">
    <property type="entry name" value="MITOGEN-ACTIVATED PROTEIN KINASE"/>
    <property type="match status" value="1"/>
</dbReference>
<dbReference type="PROSITE" id="PS00107">
    <property type="entry name" value="PROTEIN_KINASE_ATP"/>
    <property type="match status" value="1"/>
</dbReference>
<keyword evidence="2 10" id="KW-0723">Serine/threonine-protein kinase</keyword>
<dbReference type="EMBL" id="CASHTH010003325">
    <property type="protein sequence ID" value="CAI8043389.1"/>
    <property type="molecule type" value="Genomic_DNA"/>
</dbReference>
<keyword evidence="3 11" id="KW-0808">Transferase</keyword>
<evidence type="ECO:0000256" key="9">
    <source>
        <dbReference type="PROSITE-ProRule" id="PRU10141"/>
    </source>
</evidence>
<dbReference type="Pfam" id="PF00069">
    <property type="entry name" value="Pkinase"/>
    <property type="match status" value="1"/>
</dbReference>
<comment type="caution">
    <text evidence="13">The sequence shown here is derived from an EMBL/GenBank/DDBJ whole genome shotgun (WGS) entry which is preliminary data.</text>
</comment>
<dbReference type="Proteomes" id="UP001174909">
    <property type="component" value="Unassembled WGS sequence"/>
</dbReference>
<keyword evidence="6 9" id="KW-0067">ATP-binding</keyword>
<dbReference type="InterPro" id="IPR050117">
    <property type="entry name" value="MAPK"/>
</dbReference>
<evidence type="ECO:0000256" key="5">
    <source>
        <dbReference type="ARBA" id="ARBA00022777"/>
    </source>
</evidence>
<keyword evidence="11" id="KW-0460">Magnesium</keyword>
<protein>
    <recommendedName>
        <fullName evidence="1 11">Mitogen-activated protein kinase</fullName>
        <ecNumber evidence="1 11">2.7.11.24</ecNumber>
    </recommendedName>
</protein>
<dbReference type="PROSITE" id="PS50011">
    <property type="entry name" value="PROTEIN_KINASE_DOM"/>
    <property type="match status" value="1"/>
</dbReference>
<dbReference type="InterPro" id="IPR017441">
    <property type="entry name" value="Protein_kinase_ATP_BS"/>
</dbReference>
<dbReference type="PROSITE" id="PS00108">
    <property type="entry name" value="PROTEIN_KINASE_ST"/>
    <property type="match status" value="1"/>
</dbReference>
<dbReference type="EC" id="2.7.11.24" evidence="1 11"/>
<evidence type="ECO:0000256" key="3">
    <source>
        <dbReference type="ARBA" id="ARBA00022679"/>
    </source>
</evidence>
<dbReference type="GO" id="GO:0005524">
    <property type="term" value="F:ATP binding"/>
    <property type="evidence" value="ECO:0007669"/>
    <property type="project" value="UniProtKB-UniRule"/>
</dbReference>
<comment type="catalytic activity">
    <reaction evidence="7 11">
        <text>L-threonyl-[protein] + ATP = O-phospho-L-threonyl-[protein] + ADP + H(+)</text>
        <dbReference type="Rhea" id="RHEA:46608"/>
        <dbReference type="Rhea" id="RHEA-COMP:11060"/>
        <dbReference type="Rhea" id="RHEA-COMP:11605"/>
        <dbReference type="ChEBI" id="CHEBI:15378"/>
        <dbReference type="ChEBI" id="CHEBI:30013"/>
        <dbReference type="ChEBI" id="CHEBI:30616"/>
        <dbReference type="ChEBI" id="CHEBI:61977"/>
        <dbReference type="ChEBI" id="CHEBI:456216"/>
        <dbReference type="EC" id="2.7.11.24"/>
    </reaction>
</comment>
<feature type="domain" description="Protein kinase" evidence="12">
    <location>
        <begin position="14"/>
        <end position="309"/>
    </location>
</feature>
<dbReference type="InterPro" id="IPR008271">
    <property type="entry name" value="Ser/Thr_kinase_AS"/>
</dbReference>
<dbReference type="InterPro" id="IPR003527">
    <property type="entry name" value="MAP_kinase_CS"/>
</dbReference>
<sequence>MSTTDVEEHVLRNYEIRRRIGKGAYGIVWKSVDRRTGEIVALKKIFDAFSNATDAQRTYREVMFLQAFSSHENVVQLLNVVRAANDVDLYLVFEFMDTDLHAVVKNRLLQPIHHQYIMYQLLKVMKFIHSGHCIHRDLKPSNILINPHCHIKLADFGLARSLSLLPPSSSNQPDVSLPAMTDYVATRWYRAPEILLGGQLYTTGVDMWSTGCILAEMIAGRPLFPGSSTMNQIERIMAVLPQPSRQEIEAVGAPYAMAILGQLPRRRNYRLSQLLPTASDEALDLLTKLLQFTADRRLSAHSAVHHPFVKRFHDARSEPVLDCDVVLHLDDNTQLAADRYRDRLYTAIAGRDRG</sequence>
<evidence type="ECO:0000256" key="8">
    <source>
        <dbReference type="ARBA" id="ARBA00048312"/>
    </source>
</evidence>
<evidence type="ECO:0000313" key="14">
    <source>
        <dbReference type="Proteomes" id="UP001174909"/>
    </source>
</evidence>
<dbReference type="SUPFAM" id="SSF56112">
    <property type="entry name" value="Protein kinase-like (PK-like)"/>
    <property type="match status" value="1"/>
</dbReference>
<comment type="catalytic activity">
    <reaction evidence="8">
        <text>L-seryl-[protein] + ATP = O-phospho-L-seryl-[protein] + ADP + H(+)</text>
        <dbReference type="Rhea" id="RHEA:17989"/>
        <dbReference type="Rhea" id="RHEA-COMP:9863"/>
        <dbReference type="Rhea" id="RHEA-COMP:11604"/>
        <dbReference type="ChEBI" id="CHEBI:15378"/>
        <dbReference type="ChEBI" id="CHEBI:29999"/>
        <dbReference type="ChEBI" id="CHEBI:30616"/>
        <dbReference type="ChEBI" id="CHEBI:83421"/>
        <dbReference type="ChEBI" id="CHEBI:456216"/>
        <dbReference type="EC" id="2.7.11.24"/>
    </reaction>
</comment>
<evidence type="ECO:0000259" key="12">
    <source>
        <dbReference type="PROSITE" id="PS50011"/>
    </source>
</evidence>
<evidence type="ECO:0000256" key="4">
    <source>
        <dbReference type="ARBA" id="ARBA00022741"/>
    </source>
</evidence>
<keyword evidence="14" id="KW-1185">Reference proteome</keyword>
<dbReference type="InterPro" id="IPR011009">
    <property type="entry name" value="Kinase-like_dom_sf"/>
</dbReference>